<dbReference type="EMBL" id="MJBS01000003">
    <property type="protein sequence ID" value="OHF04099.1"/>
    <property type="molecule type" value="Genomic_DNA"/>
</dbReference>
<organism evidence="2 3">
    <name type="scientific">Colletotrichum orchidophilum</name>
    <dbReference type="NCBI Taxonomy" id="1209926"/>
    <lineage>
        <taxon>Eukaryota</taxon>
        <taxon>Fungi</taxon>
        <taxon>Dikarya</taxon>
        <taxon>Ascomycota</taxon>
        <taxon>Pezizomycotina</taxon>
        <taxon>Sordariomycetes</taxon>
        <taxon>Hypocreomycetidae</taxon>
        <taxon>Glomerellales</taxon>
        <taxon>Glomerellaceae</taxon>
        <taxon>Colletotrichum</taxon>
    </lineage>
</organism>
<reference evidence="2 3" key="1">
    <citation type="submission" date="2016-09" db="EMBL/GenBank/DDBJ databases">
        <authorList>
            <person name="Capua I."/>
            <person name="De Benedictis P."/>
            <person name="Joannis T."/>
            <person name="Lombin L.H."/>
            <person name="Cattoli G."/>
        </authorList>
    </citation>
    <scope>NUCLEOTIDE SEQUENCE [LARGE SCALE GENOMIC DNA]</scope>
    <source>
        <strain evidence="2 3">IMI 309357</strain>
    </source>
</reference>
<feature type="chain" id="PRO_5009603241" description="Ecp2 effector protein domain-containing protein" evidence="1">
    <location>
        <begin position="24"/>
        <end position="161"/>
    </location>
</feature>
<protein>
    <recommendedName>
        <fullName evidence="4">Ecp2 effector protein domain-containing protein</fullName>
    </recommendedName>
</protein>
<evidence type="ECO:0000313" key="2">
    <source>
        <dbReference type="EMBL" id="OHF04099.1"/>
    </source>
</evidence>
<evidence type="ECO:0000256" key="1">
    <source>
        <dbReference type="SAM" id="SignalP"/>
    </source>
</evidence>
<dbReference type="GeneID" id="34553605"/>
<comment type="caution">
    <text evidence="2">The sequence shown here is derived from an EMBL/GenBank/DDBJ whole genome shotgun (WGS) entry which is preliminary data.</text>
</comment>
<dbReference type="Proteomes" id="UP000176998">
    <property type="component" value="Unassembled WGS sequence"/>
</dbReference>
<dbReference type="RefSeq" id="XP_022481234.1">
    <property type="nucleotide sequence ID" value="XM_022612095.1"/>
</dbReference>
<evidence type="ECO:0000313" key="3">
    <source>
        <dbReference type="Proteomes" id="UP000176998"/>
    </source>
</evidence>
<dbReference type="AlphaFoldDB" id="A0A1G4BRM3"/>
<feature type="signal peptide" evidence="1">
    <location>
        <begin position="1"/>
        <end position="23"/>
    </location>
</feature>
<accession>A0A1G4BRM3</accession>
<name>A0A1G4BRM3_9PEZI</name>
<keyword evidence="3" id="KW-1185">Reference proteome</keyword>
<proteinExistence type="predicted"/>
<evidence type="ECO:0008006" key="4">
    <source>
        <dbReference type="Google" id="ProtNLM"/>
    </source>
</evidence>
<keyword evidence="1" id="KW-0732">Signal</keyword>
<sequence length="161" mass="17516">MKLQNLLVLAAGAIAVPTPDAVAEPAPSVLGPTIEAQRLLCAGDTDADTFKSSGDIQWGLDNRRDELDLHAGWWNEVDTVCTVWNITALVTPGVLITYNHARNHEAMTTLDGGKHLYYIGTFNKAIAERLQRKCIALLQEVFFSIRGFQGHLTGGSNPSQT</sequence>
<gene>
    <name evidence="2" type="ORF">CORC01_00438</name>
</gene>
<dbReference type="OrthoDB" id="4823420at2759"/>